<evidence type="ECO:0000313" key="9">
    <source>
        <dbReference type="EMBL" id="CAI8039758.1"/>
    </source>
</evidence>
<dbReference type="Gene3D" id="3.90.180.10">
    <property type="entry name" value="Medium-chain alcohol dehydrogenases, catalytic domain"/>
    <property type="match status" value="1"/>
</dbReference>
<reference evidence="9" key="1">
    <citation type="submission" date="2023-03" db="EMBL/GenBank/DDBJ databases">
        <authorList>
            <person name="Steffen K."/>
            <person name="Cardenas P."/>
        </authorList>
    </citation>
    <scope>NUCLEOTIDE SEQUENCE</scope>
</reference>
<gene>
    <name evidence="9" type="ORF">GBAR_LOCUS22155</name>
</gene>
<dbReference type="PANTHER" id="PTHR43205">
    <property type="entry name" value="PROSTAGLANDIN REDUCTASE"/>
    <property type="match status" value="1"/>
</dbReference>
<feature type="domain" description="Enoyl reductase (ER)" evidence="8">
    <location>
        <begin position="17"/>
        <end position="332"/>
    </location>
</feature>
<comment type="catalytic activity">
    <reaction evidence="7">
        <text>13,14-dihydro-15-oxo-prostaglandin E1 + NADP(+) = 15-oxoprostaglandin E1 + NADPH + H(+)</text>
        <dbReference type="Rhea" id="RHEA:50584"/>
        <dbReference type="ChEBI" id="CHEBI:15378"/>
        <dbReference type="ChEBI" id="CHEBI:57401"/>
        <dbReference type="ChEBI" id="CHEBI:57783"/>
        <dbReference type="ChEBI" id="CHEBI:58349"/>
        <dbReference type="ChEBI" id="CHEBI:133408"/>
    </reaction>
    <physiologicalReaction direction="right-to-left" evidence="7">
        <dbReference type="Rhea" id="RHEA:50586"/>
    </physiologicalReaction>
</comment>
<proteinExistence type="inferred from homology"/>
<dbReference type="CDD" id="cd05288">
    <property type="entry name" value="PGDH"/>
    <property type="match status" value="1"/>
</dbReference>
<keyword evidence="10" id="KW-1185">Reference proteome</keyword>
<protein>
    <recommendedName>
        <fullName evidence="4">15-oxoprostaglandin 13-reductase</fullName>
        <ecNumber evidence="2">1.3.1.48</ecNumber>
    </recommendedName>
    <alternativeName>
        <fullName evidence="4">15-oxoprostaglandin 13-reductase</fullName>
    </alternativeName>
</protein>
<organism evidence="9 10">
    <name type="scientific">Geodia barretti</name>
    <name type="common">Barrett's horny sponge</name>
    <dbReference type="NCBI Taxonomy" id="519541"/>
    <lineage>
        <taxon>Eukaryota</taxon>
        <taxon>Metazoa</taxon>
        <taxon>Porifera</taxon>
        <taxon>Demospongiae</taxon>
        <taxon>Heteroscleromorpha</taxon>
        <taxon>Tetractinellida</taxon>
        <taxon>Astrophorina</taxon>
        <taxon>Geodiidae</taxon>
        <taxon>Geodia</taxon>
    </lineage>
</organism>
<dbReference type="InterPro" id="IPR013149">
    <property type="entry name" value="ADH-like_C"/>
</dbReference>
<keyword evidence="3" id="KW-0560">Oxidoreductase</keyword>
<dbReference type="Pfam" id="PF00107">
    <property type="entry name" value="ADH_zinc_N"/>
    <property type="match status" value="1"/>
</dbReference>
<evidence type="ECO:0000313" key="10">
    <source>
        <dbReference type="Proteomes" id="UP001174909"/>
    </source>
</evidence>
<dbReference type="InterPro" id="IPR045010">
    <property type="entry name" value="MDR_fam"/>
</dbReference>
<evidence type="ECO:0000256" key="4">
    <source>
        <dbReference type="ARBA" id="ARBA00033119"/>
    </source>
</evidence>
<dbReference type="FunFam" id="3.40.50.720:FF:000121">
    <property type="entry name" value="Prostaglandin reductase 2"/>
    <property type="match status" value="1"/>
</dbReference>
<accession>A0AA35WZK4</accession>
<evidence type="ECO:0000256" key="1">
    <source>
        <dbReference type="ARBA" id="ARBA00010460"/>
    </source>
</evidence>
<dbReference type="InterPro" id="IPR020843">
    <property type="entry name" value="ER"/>
</dbReference>
<evidence type="ECO:0000256" key="3">
    <source>
        <dbReference type="ARBA" id="ARBA00023002"/>
    </source>
</evidence>
<dbReference type="EC" id="1.3.1.48" evidence="2"/>
<evidence type="ECO:0000256" key="5">
    <source>
        <dbReference type="ARBA" id="ARBA00047878"/>
    </source>
</evidence>
<evidence type="ECO:0000259" key="8">
    <source>
        <dbReference type="SMART" id="SM00829"/>
    </source>
</evidence>
<comment type="caution">
    <text evidence="9">The sequence shown here is derived from an EMBL/GenBank/DDBJ whole genome shotgun (WGS) entry which is preliminary data.</text>
</comment>
<comment type="catalytic activity">
    <reaction evidence="6">
        <text>13,14-dihydro-15-oxo-PGF2alpha + NADP(+) = 15-oxoprostaglandin F2alpha + NADPH + H(+)</text>
        <dbReference type="Rhea" id="RHEA:50588"/>
        <dbReference type="ChEBI" id="CHEBI:15378"/>
        <dbReference type="ChEBI" id="CHEBI:57783"/>
        <dbReference type="ChEBI" id="CHEBI:58349"/>
        <dbReference type="ChEBI" id="CHEBI:133374"/>
        <dbReference type="ChEBI" id="CHEBI:133409"/>
    </reaction>
    <physiologicalReaction direction="right-to-left" evidence="6">
        <dbReference type="Rhea" id="RHEA:50590"/>
    </physiologicalReaction>
</comment>
<dbReference type="PANTHER" id="PTHR43205:SF7">
    <property type="entry name" value="PROSTAGLANDIN REDUCTASE 1"/>
    <property type="match status" value="1"/>
</dbReference>
<dbReference type="EMBL" id="CASHTH010003061">
    <property type="protein sequence ID" value="CAI8039758.1"/>
    <property type="molecule type" value="Genomic_DNA"/>
</dbReference>
<dbReference type="Proteomes" id="UP001174909">
    <property type="component" value="Unassembled WGS sequence"/>
</dbReference>
<dbReference type="Pfam" id="PF16884">
    <property type="entry name" value="ADH_N_2"/>
    <property type="match status" value="1"/>
</dbReference>
<dbReference type="InterPro" id="IPR036291">
    <property type="entry name" value="NAD(P)-bd_dom_sf"/>
</dbReference>
<dbReference type="GO" id="GO:0016628">
    <property type="term" value="F:oxidoreductase activity, acting on the CH-CH group of donors, NAD or NADP as acceptor"/>
    <property type="evidence" value="ECO:0007669"/>
    <property type="project" value="InterPro"/>
</dbReference>
<dbReference type="SUPFAM" id="SSF51735">
    <property type="entry name" value="NAD(P)-binding Rossmann-fold domains"/>
    <property type="match status" value="1"/>
</dbReference>
<sequence length="337" mass="35811">MIANTNRQIVLAARPVGAPKETDFRLVEGPVPPPAEGELLVRTIWLSLDPYMRLRMGTDLRYYPPIPLGDVIVGGAVSRVVESRHPKFAPGDIVDDYTGWQDYAIAQGASARRVNPALGPLSTAVGVLGMPGLTAYLGLVKVGRPAPGDTVVISAASGAVGAVAGQVAKIAGCRVVGIAGGAEKLRYLTQELGFDEAIDRHTDDLPGALAAACPDGIDVYFENVGGPIGDAIYPLLAHGARVVICGGISHYNATEPPKVASHSRADPLHRDRGEGFNIYSYGAHYEHARKRLARWLGKAGSPSRRTSWTASRTRRWRFSASSTGSNFGKLLVRVSAE</sequence>
<dbReference type="AlphaFoldDB" id="A0AA35WZK4"/>
<name>A0AA35WZK4_GEOBA</name>
<dbReference type="SUPFAM" id="SSF50129">
    <property type="entry name" value="GroES-like"/>
    <property type="match status" value="1"/>
</dbReference>
<dbReference type="Gene3D" id="3.40.50.720">
    <property type="entry name" value="NAD(P)-binding Rossmann-like Domain"/>
    <property type="match status" value="1"/>
</dbReference>
<evidence type="ECO:0000256" key="6">
    <source>
        <dbReference type="ARBA" id="ARBA00048290"/>
    </source>
</evidence>
<comment type="catalytic activity">
    <reaction evidence="5">
        <text>13,14-dihydro-15-oxo-prostaglandin F1alpha + NADP(+) = 15-oxoprostaglandin F1alpha + NADPH + H(+)</text>
        <dbReference type="Rhea" id="RHEA:50592"/>
        <dbReference type="ChEBI" id="CHEBI:15378"/>
        <dbReference type="ChEBI" id="CHEBI:57783"/>
        <dbReference type="ChEBI" id="CHEBI:58349"/>
        <dbReference type="ChEBI" id="CHEBI:79072"/>
        <dbReference type="ChEBI" id="CHEBI:133411"/>
    </reaction>
    <physiologicalReaction direction="right-to-left" evidence="5">
        <dbReference type="Rhea" id="RHEA:50594"/>
    </physiologicalReaction>
</comment>
<evidence type="ECO:0000256" key="7">
    <source>
        <dbReference type="ARBA" id="ARBA00049070"/>
    </source>
</evidence>
<dbReference type="InterPro" id="IPR041694">
    <property type="entry name" value="ADH_N_2"/>
</dbReference>
<comment type="similarity">
    <text evidence="1">Belongs to the NADP-dependent oxidoreductase L4BD family.</text>
</comment>
<dbReference type="SMART" id="SM00829">
    <property type="entry name" value="PKS_ER"/>
    <property type="match status" value="1"/>
</dbReference>
<dbReference type="InterPro" id="IPR011032">
    <property type="entry name" value="GroES-like_sf"/>
</dbReference>
<evidence type="ECO:0000256" key="2">
    <source>
        <dbReference type="ARBA" id="ARBA00011981"/>
    </source>
</evidence>